<name>A0A2T4AQA5_TRIHA</name>
<accession>A0A2T4AQA5</accession>
<keyword evidence="2" id="KW-1185">Reference proteome</keyword>
<evidence type="ECO:0000313" key="2">
    <source>
        <dbReference type="Proteomes" id="UP000241690"/>
    </source>
</evidence>
<dbReference type="RefSeq" id="XP_024778907.1">
    <property type="nucleotide sequence ID" value="XM_024914136.1"/>
</dbReference>
<sequence length="173" mass="19118">MSGLSGQPFFYFRHHLPNIRIAGALLESSFSPIFTFTVDTILVLLDLLTYLLTQSPSNLSHYAIPPRPQLHSSPVPSFHNLLTSSFSCISSSCPLWSDPTKSKQAEQEIPFRCIFSTSPPIHPITPHLRPPFAAQSGRASTPSFPRGLPGDFFCRPKKQKKNGRGEGVCIIVL</sequence>
<dbReference type="Proteomes" id="UP000241690">
    <property type="component" value="Unassembled WGS sequence"/>
</dbReference>
<gene>
    <name evidence="1" type="ORF">M431DRAFT_298022</name>
</gene>
<dbReference type="GeneID" id="36622701"/>
<proteinExistence type="predicted"/>
<dbReference type="EMBL" id="KZ679676">
    <property type="protein sequence ID" value="PTB59230.1"/>
    <property type="molecule type" value="Genomic_DNA"/>
</dbReference>
<protein>
    <submittedName>
        <fullName evidence="1">Uncharacterized protein</fullName>
    </submittedName>
</protein>
<reference evidence="1 2" key="1">
    <citation type="submission" date="2016-07" db="EMBL/GenBank/DDBJ databases">
        <title>Multiple horizontal gene transfer events from other fungi enriched the ability of initially mycotrophic Trichoderma (Ascomycota) to feed on dead plant biomass.</title>
        <authorList>
            <consortium name="DOE Joint Genome Institute"/>
            <person name="Aerts A."/>
            <person name="Atanasova L."/>
            <person name="Chenthamara K."/>
            <person name="Zhang J."/>
            <person name="Grujic M."/>
            <person name="Henrissat B."/>
            <person name="Kuo A."/>
            <person name="Salamov A."/>
            <person name="Lipzen A."/>
            <person name="Labutti K."/>
            <person name="Barry K."/>
            <person name="Miao Y."/>
            <person name="Rahimi M.J."/>
            <person name="Shen Q."/>
            <person name="Grigoriev I.V."/>
            <person name="Kubicek C.P."/>
            <person name="Druzhinina I.S."/>
        </authorList>
    </citation>
    <scope>NUCLEOTIDE SEQUENCE [LARGE SCALE GENOMIC DNA]</scope>
    <source>
        <strain evidence="1 2">CBS 226.95</strain>
    </source>
</reference>
<organism evidence="1 2">
    <name type="scientific">Trichoderma harzianum CBS 226.95</name>
    <dbReference type="NCBI Taxonomy" id="983964"/>
    <lineage>
        <taxon>Eukaryota</taxon>
        <taxon>Fungi</taxon>
        <taxon>Dikarya</taxon>
        <taxon>Ascomycota</taxon>
        <taxon>Pezizomycotina</taxon>
        <taxon>Sordariomycetes</taxon>
        <taxon>Hypocreomycetidae</taxon>
        <taxon>Hypocreales</taxon>
        <taxon>Hypocreaceae</taxon>
        <taxon>Trichoderma</taxon>
    </lineage>
</organism>
<dbReference type="AlphaFoldDB" id="A0A2T4AQA5"/>
<evidence type="ECO:0000313" key="1">
    <source>
        <dbReference type="EMBL" id="PTB59230.1"/>
    </source>
</evidence>